<gene>
    <name evidence="3" type="ORF">GCM10023188_04820</name>
</gene>
<evidence type="ECO:0000313" key="3">
    <source>
        <dbReference type="EMBL" id="GAA4424689.1"/>
    </source>
</evidence>
<reference evidence="4" key="1">
    <citation type="journal article" date="2019" name="Int. J. Syst. Evol. Microbiol.">
        <title>The Global Catalogue of Microorganisms (GCM) 10K type strain sequencing project: providing services to taxonomists for standard genome sequencing and annotation.</title>
        <authorList>
            <consortium name="The Broad Institute Genomics Platform"/>
            <consortium name="The Broad Institute Genome Sequencing Center for Infectious Disease"/>
            <person name="Wu L."/>
            <person name="Ma J."/>
        </authorList>
    </citation>
    <scope>NUCLEOTIDE SEQUENCE [LARGE SCALE GENOMIC DNA]</scope>
    <source>
        <strain evidence="4">JCM 17926</strain>
    </source>
</reference>
<keyword evidence="4" id="KW-1185">Reference proteome</keyword>
<dbReference type="RefSeq" id="WP_345156553.1">
    <property type="nucleotide sequence ID" value="NZ_BAABHC010000002.1"/>
</dbReference>
<organism evidence="3 4">
    <name type="scientific">Pontibacter saemangeumensis</name>
    <dbReference type="NCBI Taxonomy" id="1084525"/>
    <lineage>
        <taxon>Bacteria</taxon>
        <taxon>Pseudomonadati</taxon>
        <taxon>Bacteroidota</taxon>
        <taxon>Cytophagia</taxon>
        <taxon>Cytophagales</taxon>
        <taxon>Hymenobacteraceae</taxon>
        <taxon>Pontibacter</taxon>
    </lineage>
</organism>
<evidence type="ECO:0000259" key="2">
    <source>
        <dbReference type="Pfam" id="PF07995"/>
    </source>
</evidence>
<feature type="signal peptide" evidence="1">
    <location>
        <begin position="1"/>
        <end position="25"/>
    </location>
</feature>
<dbReference type="InterPro" id="IPR011042">
    <property type="entry name" value="6-blade_b-propeller_TolB-like"/>
</dbReference>
<proteinExistence type="predicted"/>
<name>A0ABP8LAA2_9BACT</name>
<dbReference type="Gene3D" id="2.120.10.30">
    <property type="entry name" value="TolB, C-terminal domain"/>
    <property type="match status" value="1"/>
</dbReference>
<accession>A0ABP8LAA2</accession>
<comment type="caution">
    <text evidence="3">The sequence shown here is derived from an EMBL/GenBank/DDBJ whole genome shotgun (WGS) entry which is preliminary data.</text>
</comment>
<dbReference type="Proteomes" id="UP001500552">
    <property type="component" value="Unassembled WGS sequence"/>
</dbReference>
<evidence type="ECO:0000256" key="1">
    <source>
        <dbReference type="SAM" id="SignalP"/>
    </source>
</evidence>
<dbReference type="PANTHER" id="PTHR19328:SF13">
    <property type="entry name" value="HIPL1 PROTEIN"/>
    <property type="match status" value="1"/>
</dbReference>
<dbReference type="InterPro" id="IPR011041">
    <property type="entry name" value="Quinoprot_gluc/sorb_DH_b-prop"/>
</dbReference>
<feature type="domain" description="Glucose/Sorbosone dehydrogenase" evidence="2">
    <location>
        <begin position="65"/>
        <end position="325"/>
    </location>
</feature>
<dbReference type="SUPFAM" id="SSF50952">
    <property type="entry name" value="Soluble quinoprotein glucose dehydrogenase"/>
    <property type="match status" value="1"/>
</dbReference>
<keyword evidence="1" id="KW-0732">Signal</keyword>
<dbReference type="InterPro" id="IPR012938">
    <property type="entry name" value="Glc/Sorbosone_DH"/>
</dbReference>
<feature type="chain" id="PRO_5046296834" description="Glucose/Sorbosone dehydrogenase domain-containing protein" evidence="1">
    <location>
        <begin position="26"/>
        <end position="495"/>
    </location>
</feature>
<dbReference type="EMBL" id="BAABHC010000002">
    <property type="protein sequence ID" value="GAA4424689.1"/>
    <property type="molecule type" value="Genomic_DNA"/>
</dbReference>
<sequence length="495" mass="54396">MNIRQTNLLTLLLTSFLLLFSSCQDDIFDDFLDDLIDKHEDEDEDGPTVLDKRLKVRPVVSGLVTPISIAFLGADDFLVLEKNTGQVKRIKDGQVHSTVLDLAVNFGSERGLLGIALHPNFPANNGVYLYWTESTSGTDTNVLSETPLLGNRVDRFNWDGTNLTLDANLLRVRALQQDEGQPERSNHDGGVLRFGPDGKLYVFIGDLGRRGQMQNLVNGPAGPGLPDDQFGGPEPDNAHLSGVVLRLNDDGSTPSDNPFYAAGAAIGGEAGNNIQKVFSYGHRNSFGMAFDPMSGNLWLQENGDDSFSELNRVVPGMNGGWIQIMGPVSRIEQFREIETSTQYMGLQQIRWSPENIATTQEEALSRLYMLPGAVYVDPEFAWKYEVSPGGIGFIDGHGLGPQYNGDLIMGGARDLLEGGHLFHFNLTGNRMKIGVDDPRLEDRVADNPDKWTITESESLLFGKNFGVSTDIKTSPEGTLYVVSLSLGSVYEIHRR</sequence>
<dbReference type="PANTHER" id="PTHR19328">
    <property type="entry name" value="HEDGEHOG-INTERACTING PROTEIN"/>
    <property type="match status" value="1"/>
</dbReference>
<evidence type="ECO:0000313" key="4">
    <source>
        <dbReference type="Proteomes" id="UP001500552"/>
    </source>
</evidence>
<dbReference type="PROSITE" id="PS51257">
    <property type="entry name" value="PROKAR_LIPOPROTEIN"/>
    <property type="match status" value="1"/>
</dbReference>
<dbReference type="Pfam" id="PF07995">
    <property type="entry name" value="GSDH"/>
    <property type="match status" value="1"/>
</dbReference>
<protein>
    <recommendedName>
        <fullName evidence="2">Glucose/Sorbosone dehydrogenase domain-containing protein</fullName>
    </recommendedName>
</protein>